<feature type="domain" description="P-type ATPase A" evidence="17">
    <location>
        <begin position="230"/>
        <end position="330"/>
    </location>
</feature>
<comment type="subcellular location">
    <subcellularLocation>
        <location evidence="1">Cell membrane</location>
        <topology evidence="1">Multi-pass membrane protein</topology>
    </subcellularLocation>
</comment>
<feature type="region of interest" description="Disordered" evidence="16">
    <location>
        <begin position="1"/>
        <end position="96"/>
    </location>
</feature>
<dbReference type="SFLD" id="SFLDF00027">
    <property type="entry name" value="p-type_atpase"/>
    <property type="match status" value="1"/>
</dbReference>
<dbReference type="SUPFAM" id="SSF56784">
    <property type="entry name" value="HAD-like"/>
    <property type="match status" value="1"/>
</dbReference>
<evidence type="ECO:0000256" key="10">
    <source>
        <dbReference type="ARBA" id="ARBA00022842"/>
    </source>
</evidence>
<evidence type="ECO:0000256" key="6">
    <source>
        <dbReference type="ARBA" id="ARBA00022692"/>
    </source>
</evidence>
<evidence type="ECO:0000256" key="5">
    <source>
        <dbReference type="ARBA" id="ARBA00022553"/>
    </source>
</evidence>
<keyword evidence="12 15" id="KW-1133">Transmembrane helix</keyword>
<evidence type="ECO:0000256" key="9">
    <source>
        <dbReference type="ARBA" id="ARBA00022840"/>
    </source>
</evidence>
<evidence type="ECO:0000313" key="19">
    <source>
        <dbReference type="Proteomes" id="UP001432190"/>
    </source>
</evidence>
<keyword evidence="19" id="KW-1185">Reference proteome</keyword>
<evidence type="ECO:0000256" key="13">
    <source>
        <dbReference type="ARBA" id="ARBA00023065"/>
    </source>
</evidence>
<feature type="compositionally biased region" description="Basic and acidic residues" evidence="16">
    <location>
        <begin position="46"/>
        <end position="55"/>
    </location>
</feature>
<name>A0ABZ1SDR8_9ACTN</name>
<comment type="similarity">
    <text evidence="2 15">Belongs to the cation transport ATPase (P-type) (TC 3.A.3) family. Type IB subfamily.</text>
</comment>
<evidence type="ECO:0000256" key="16">
    <source>
        <dbReference type="SAM" id="MobiDB-lite"/>
    </source>
</evidence>
<dbReference type="PANTHER" id="PTHR43520:SF5">
    <property type="entry name" value="CATION-TRANSPORTING P-TYPE ATPASE-RELATED"/>
    <property type="match status" value="1"/>
</dbReference>
<dbReference type="PANTHER" id="PTHR43520">
    <property type="entry name" value="ATP7, ISOFORM B"/>
    <property type="match status" value="1"/>
</dbReference>
<organism evidence="18 19">
    <name type="scientific">Micromonospora globbae</name>
    <dbReference type="NCBI Taxonomy" id="1894969"/>
    <lineage>
        <taxon>Bacteria</taxon>
        <taxon>Bacillati</taxon>
        <taxon>Actinomycetota</taxon>
        <taxon>Actinomycetes</taxon>
        <taxon>Micromonosporales</taxon>
        <taxon>Micromonosporaceae</taxon>
        <taxon>Micromonospora</taxon>
    </lineage>
</organism>
<keyword evidence="9 15" id="KW-0067">ATP-binding</keyword>
<dbReference type="Proteomes" id="UP001432190">
    <property type="component" value="Chromosome"/>
</dbReference>
<protein>
    <submittedName>
        <fullName evidence="18">Heavy metal translocating P-type ATPase</fullName>
    </submittedName>
</protein>
<dbReference type="InterPro" id="IPR001757">
    <property type="entry name" value="P_typ_ATPase"/>
</dbReference>
<gene>
    <name evidence="18" type="ORF">OG994_11570</name>
</gene>
<dbReference type="InterPro" id="IPR023299">
    <property type="entry name" value="ATPase_P-typ_cyto_dom_N"/>
</dbReference>
<dbReference type="NCBIfam" id="TIGR01525">
    <property type="entry name" value="ATPase-IB_hvy"/>
    <property type="match status" value="1"/>
</dbReference>
<feature type="transmembrane region" description="Helical" evidence="15">
    <location>
        <begin position="168"/>
        <end position="189"/>
    </location>
</feature>
<dbReference type="Gene3D" id="3.40.50.1000">
    <property type="entry name" value="HAD superfamily/HAD-like"/>
    <property type="match status" value="1"/>
</dbReference>
<evidence type="ECO:0000256" key="4">
    <source>
        <dbReference type="ARBA" id="ARBA00022475"/>
    </source>
</evidence>
<dbReference type="Pfam" id="PF00702">
    <property type="entry name" value="Hydrolase"/>
    <property type="match status" value="1"/>
</dbReference>
<keyword evidence="8 15" id="KW-0547">Nucleotide-binding</keyword>
<dbReference type="SUPFAM" id="SSF81653">
    <property type="entry name" value="Calcium ATPase, transduction domain A"/>
    <property type="match status" value="1"/>
</dbReference>
<feature type="transmembrane region" description="Helical" evidence="15">
    <location>
        <begin position="698"/>
        <end position="721"/>
    </location>
</feature>
<dbReference type="InterPro" id="IPR023214">
    <property type="entry name" value="HAD_sf"/>
</dbReference>
<keyword evidence="11" id="KW-1278">Translocase</keyword>
<dbReference type="PROSITE" id="PS00154">
    <property type="entry name" value="ATPASE_E1_E2"/>
    <property type="match status" value="1"/>
</dbReference>
<keyword evidence="13" id="KW-0406">Ion transport</keyword>
<dbReference type="NCBIfam" id="TIGR01494">
    <property type="entry name" value="ATPase_P-type"/>
    <property type="match status" value="1"/>
</dbReference>
<feature type="transmembrane region" description="Helical" evidence="15">
    <location>
        <begin position="727"/>
        <end position="746"/>
    </location>
</feature>
<dbReference type="EMBL" id="CP108084">
    <property type="protein sequence ID" value="WUP52112.1"/>
    <property type="molecule type" value="Genomic_DNA"/>
</dbReference>
<dbReference type="InterPro" id="IPR027256">
    <property type="entry name" value="P-typ_ATPase_IB"/>
</dbReference>
<evidence type="ECO:0000256" key="3">
    <source>
        <dbReference type="ARBA" id="ARBA00022448"/>
    </source>
</evidence>
<reference evidence="18" key="1">
    <citation type="submission" date="2022-10" db="EMBL/GenBank/DDBJ databases">
        <title>The complete genomes of actinobacterial strains from the NBC collection.</title>
        <authorList>
            <person name="Joergensen T.S."/>
            <person name="Alvarez Arevalo M."/>
            <person name="Sterndorff E.B."/>
            <person name="Faurdal D."/>
            <person name="Vuksanovic O."/>
            <person name="Mourched A.-S."/>
            <person name="Charusanti P."/>
            <person name="Shaw S."/>
            <person name="Blin K."/>
            <person name="Weber T."/>
        </authorList>
    </citation>
    <scope>NUCLEOTIDE SEQUENCE</scope>
    <source>
        <strain evidence="18">NBC_00256</strain>
    </source>
</reference>
<keyword evidence="5" id="KW-0597">Phosphoprotein</keyword>
<feature type="transmembrane region" description="Helical" evidence="15">
    <location>
        <begin position="195"/>
        <end position="211"/>
    </location>
</feature>
<dbReference type="SUPFAM" id="SSF81665">
    <property type="entry name" value="Calcium ATPase, transmembrane domain M"/>
    <property type="match status" value="1"/>
</dbReference>
<sequence>MSNNHTAHEKANGMGEAAVPPHSHEGHDHRAPHHGPAPGPSTPKPPAEHHEHDASHAGAAHQGRRGEAASGHHHPGHGDHAGHGGHGGHDKHAGHDPEQFRRKFWLSLALTLPIVATSHMVMDWFGYSLDFPGRGLVGPVLGSVVFFYGGWPFLVGGVREVRDRAPGMMLLISMAITVAYLASLATSFGAFDLDFWWELAALVTIMLLGHWQEMKAIGQAQGALAALAALLPDDAERLDDNGEPHRVPVGELRVGDVVLVRSGGRVPADGRVVDGAAELDESMITGESRPVPRGVGDRVVAGTVATDSALRVRVDAVGEDTALAGIGRLVAQAQASSGRAQVLADRFAAMLFYVAAAAAVVTFGAWWALGDLDQSVVRTVTVLVIACPHALGLAIPLVIALSTAVSAKAGVLVKDRLALERMRIVDAVLFDKTGTLTKGAHTVTDMAAAAGVTEDEVLRVAGAVEADSEHPLAKALVAVAQDRGLQATARDFRSLTGRGVQAVVDGTTYAVGGPALLREMAAAVPDELVRAAHVWSARGAAVLHLVRLVGGGHAEAIGAFALEDEVRPEAREAIAVLREQGVRKIVMITGDARPVAEAVAADLGFRPGVDEVFAEVLPADKDEAVADLQARGYTVAMVGDGVNDAPALARADVGLAIGAGTDVAIESAGVILASSDPRGVTGVIRLSRASYRKMIQNLAWAAGYNVVAIPLAAGVLAWAGISLSPAVGAVLMSVSTIVVALNAQLLRRVRLAPGT</sequence>
<keyword evidence="14 15" id="KW-0472">Membrane</keyword>
<dbReference type="Pfam" id="PF00122">
    <property type="entry name" value="E1-E2_ATPase"/>
    <property type="match status" value="1"/>
</dbReference>
<feature type="transmembrane region" description="Helical" evidence="15">
    <location>
        <begin position="347"/>
        <end position="369"/>
    </location>
</feature>
<evidence type="ECO:0000256" key="1">
    <source>
        <dbReference type="ARBA" id="ARBA00004651"/>
    </source>
</evidence>
<dbReference type="NCBIfam" id="TIGR01511">
    <property type="entry name" value="ATPase-IB1_Cu"/>
    <property type="match status" value="1"/>
</dbReference>
<keyword evidence="10" id="KW-0460">Magnesium</keyword>
<dbReference type="SFLD" id="SFLDG00002">
    <property type="entry name" value="C1.7:_P-type_atpase_like"/>
    <property type="match status" value="1"/>
</dbReference>
<evidence type="ECO:0000256" key="2">
    <source>
        <dbReference type="ARBA" id="ARBA00006024"/>
    </source>
</evidence>
<dbReference type="PRINTS" id="PR00119">
    <property type="entry name" value="CATATPASE"/>
</dbReference>
<keyword evidence="7 15" id="KW-0479">Metal-binding</keyword>
<dbReference type="InterPro" id="IPR018303">
    <property type="entry name" value="ATPase_P-typ_P_site"/>
</dbReference>
<evidence type="ECO:0000256" key="14">
    <source>
        <dbReference type="ARBA" id="ARBA00023136"/>
    </source>
</evidence>
<proteinExistence type="inferred from homology"/>
<feature type="transmembrane region" description="Helical" evidence="15">
    <location>
        <begin position="104"/>
        <end position="125"/>
    </location>
</feature>
<dbReference type="Gene3D" id="3.40.1110.10">
    <property type="entry name" value="Calcium-transporting ATPase, cytoplasmic domain N"/>
    <property type="match status" value="1"/>
</dbReference>
<keyword evidence="3" id="KW-0813">Transport</keyword>
<evidence type="ECO:0000256" key="15">
    <source>
        <dbReference type="RuleBase" id="RU362081"/>
    </source>
</evidence>
<feature type="transmembrane region" description="Helical" evidence="15">
    <location>
        <begin position="389"/>
        <end position="413"/>
    </location>
</feature>
<evidence type="ECO:0000313" key="18">
    <source>
        <dbReference type="EMBL" id="WUP52112.1"/>
    </source>
</evidence>
<dbReference type="RefSeq" id="WP_328853178.1">
    <property type="nucleotide sequence ID" value="NZ_CP108084.1"/>
</dbReference>
<dbReference type="InterPro" id="IPR023298">
    <property type="entry name" value="ATPase_P-typ_TM_dom_sf"/>
</dbReference>
<evidence type="ECO:0000256" key="8">
    <source>
        <dbReference type="ARBA" id="ARBA00022741"/>
    </source>
</evidence>
<keyword evidence="6 15" id="KW-0812">Transmembrane</keyword>
<evidence type="ECO:0000256" key="12">
    <source>
        <dbReference type="ARBA" id="ARBA00022989"/>
    </source>
</evidence>
<dbReference type="InterPro" id="IPR036412">
    <property type="entry name" value="HAD-like_sf"/>
</dbReference>
<evidence type="ECO:0000256" key="7">
    <source>
        <dbReference type="ARBA" id="ARBA00022723"/>
    </source>
</evidence>
<dbReference type="InterPro" id="IPR044492">
    <property type="entry name" value="P_typ_ATPase_HD_dom"/>
</dbReference>
<evidence type="ECO:0000259" key="17">
    <source>
        <dbReference type="Pfam" id="PF00122"/>
    </source>
</evidence>
<dbReference type="PRINTS" id="PR00943">
    <property type="entry name" value="CUATPASE"/>
</dbReference>
<dbReference type="Gene3D" id="2.70.150.10">
    <property type="entry name" value="Calcium-transporting ATPase, cytoplasmic transduction domain A"/>
    <property type="match status" value="1"/>
</dbReference>
<keyword evidence="4 15" id="KW-1003">Cell membrane</keyword>
<evidence type="ECO:0000256" key="11">
    <source>
        <dbReference type="ARBA" id="ARBA00022967"/>
    </source>
</evidence>
<feature type="compositionally biased region" description="Pro residues" evidence="16">
    <location>
        <begin position="35"/>
        <end position="45"/>
    </location>
</feature>
<feature type="transmembrane region" description="Helical" evidence="15">
    <location>
        <begin position="137"/>
        <end position="156"/>
    </location>
</feature>
<dbReference type="SFLD" id="SFLDS00003">
    <property type="entry name" value="Haloacid_Dehalogenase"/>
    <property type="match status" value="1"/>
</dbReference>
<feature type="compositionally biased region" description="Basic and acidic residues" evidence="16">
    <location>
        <begin position="1"/>
        <end position="11"/>
    </location>
</feature>
<accession>A0ABZ1SDR8</accession>
<dbReference type="InterPro" id="IPR008250">
    <property type="entry name" value="ATPase_P-typ_transduc_dom_A_sf"/>
</dbReference>
<feature type="compositionally biased region" description="Basic and acidic residues" evidence="16">
    <location>
        <begin position="76"/>
        <end position="96"/>
    </location>
</feature>
<dbReference type="InterPro" id="IPR059000">
    <property type="entry name" value="ATPase_P-type_domA"/>
</dbReference>